<keyword evidence="1" id="KW-1133">Transmembrane helix</keyword>
<feature type="transmembrane region" description="Helical" evidence="1">
    <location>
        <begin position="223"/>
        <end position="242"/>
    </location>
</feature>
<keyword evidence="1" id="KW-0472">Membrane</keyword>
<feature type="transmembrane region" description="Helical" evidence="1">
    <location>
        <begin position="337"/>
        <end position="357"/>
    </location>
</feature>
<name>A0A5P9XSI5_ACITH</name>
<feature type="transmembrane region" description="Helical" evidence="1">
    <location>
        <begin position="31"/>
        <end position="51"/>
    </location>
</feature>
<evidence type="ECO:0000313" key="3">
    <source>
        <dbReference type="Proteomes" id="UP000363590"/>
    </source>
</evidence>
<sequence length="391" mass="43902">MTSMPTATIPNGKPHASIISVDASVWLFEGLFRLLLSGVAFASLIYCYHFAAQHAGSFVQGTLVILIASVTNLPMGLYQLTKGVYLLLKALMDIVLAVNESLATWEEGGAKQGSTSLESAPHLWVSDEAWLSHFSIQSELDLAQSSLIPNTLMTWKELPYPKYLNDMLATSLLFHRIYSGTEILPPNLARHVQQADVWLIRMLLLASAANLSLFWLGTTPWRWLPIGILVATVAQILRWIWIQTLATNMRARMLGCYKTPLFWISQRILQKRLILLLTQPFGGPYAFLEKVRENGDAAARISSLFRLPPIITTIFLFLPLATWAANLVPMITGRWSVALPLGAAAMSLIAAFFFFLLHKISLYRQVNIQQFPANIWVFRYFADTIRRMYGG</sequence>
<dbReference type="AlphaFoldDB" id="A0A5P9XSI5"/>
<feature type="transmembrane region" description="Helical" evidence="1">
    <location>
        <begin position="57"/>
        <end position="78"/>
    </location>
</feature>
<evidence type="ECO:0000313" key="2">
    <source>
        <dbReference type="EMBL" id="QFX96136.1"/>
    </source>
</evidence>
<accession>A0A5P9XSI5</accession>
<gene>
    <name evidence="2" type="ORF">GCD22_01859</name>
</gene>
<proteinExistence type="predicted"/>
<dbReference type="EMBL" id="CP045571">
    <property type="protein sequence ID" value="QFX96136.1"/>
    <property type="molecule type" value="Genomic_DNA"/>
</dbReference>
<evidence type="ECO:0000256" key="1">
    <source>
        <dbReference type="SAM" id="Phobius"/>
    </source>
</evidence>
<protein>
    <submittedName>
        <fullName evidence="2">Uncharacterized protein</fullName>
    </submittedName>
</protein>
<dbReference type="Proteomes" id="UP000363590">
    <property type="component" value="Chromosome"/>
</dbReference>
<organism evidence="2 3">
    <name type="scientific">Acidithiobacillus thiooxidans ATCC 19377</name>
    <dbReference type="NCBI Taxonomy" id="637390"/>
    <lineage>
        <taxon>Bacteria</taxon>
        <taxon>Pseudomonadati</taxon>
        <taxon>Pseudomonadota</taxon>
        <taxon>Acidithiobacillia</taxon>
        <taxon>Acidithiobacillales</taxon>
        <taxon>Acidithiobacillaceae</taxon>
        <taxon>Acidithiobacillus</taxon>
    </lineage>
</organism>
<keyword evidence="1" id="KW-0812">Transmembrane</keyword>
<feature type="transmembrane region" description="Helical" evidence="1">
    <location>
        <begin position="310"/>
        <end position="331"/>
    </location>
</feature>
<reference evidence="2 3" key="1">
    <citation type="submission" date="2019-10" db="EMBL/GenBank/DDBJ databases">
        <authorList>
            <person name="Wang R."/>
        </authorList>
    </citation>
    <scope>NUCLEOTIDE SEQUENCE [LARGE SCALE GENOMIC DNA]</scope>
    <source>
        <strain evidence="2 3">ATCC 19377</strain>
    </source>
</reference>
<dbReference type="KEGG" id="atx:GCD22_01859"/>
<feature type="transmembrane region" description="Helical" evidence="1">
    <location>
        <begin position="198"/>
        <end position="217"/>
    </location>
</feature>